<organism evidence="1 2">
    <name type="scientific">Saccharopolyspora gregorii</name>
    <dbReference type="NCBI Taxonomy" id="33914"/>
    <lineage>
        <taxon>Bacteria</taxon>
        <taxon>Bacillati</taxon>
        <taxon>Actinomycetota</taxon>
        <taxon>Actinomycetes</taxon>
        <taxon>Pseudonocardiales</taxon>
        <taxon>Pseudonocardiaceae</taxon>
        <taxon>Saccharopolyspora</taxon>
    </lineage>
</organism>
<accession>A0ABP6RQC7</accession>
<dbReference type="PROSITE" id="PS00455">
    <property type="entry name" value="AMP_BINDING"/>
    <property type="match status" value="1"/>
</dbReference>
<proteinExistence type="predicted"/>
<protein>
    <recommendedName>
        <fullName evidence="3">AMP-dependent synthetase/ligase domain-containing protein</fullName>
    </recommendedName>
</protein>
<dbReference type="RefSeq" id="WP_344924399.1">
    <property type="nucleotide sequence ID" value="NZ_BAAAYK010000024.1"/>
</dbReference>
<dbReference type="Gene3D" id="3.40.50.12780">
    <property type="entry name" value="N-terminal domain of ligase-like"/>
    <property type="match status" value="1"/>
</dbReference>
<dbReference type="SUPFAM" id="SSF56801">
    <property type="entry name" value="Acetyl-CoA synthetase-like"/>
    <property type="match status" value="1"/>
</dbReference>
<keyword evidence="2" id="KW-1185">Reference proteome</keyword>
<dbReference type="InterPro" id="IPR020845">
    <property type="entry name" value="AMP-binding_CS"/>
</dbReference>
<comment type="caution">
    <text evidence="1">The sequence shown here is derived from an EMBL/GenBank/DDBJ whole genome shotgun (WGS) entry which is preliminary data.</text>
</comment>
<dbReference type="Proteomes" id="UP001500483">
    <property type="component" value="Unassembled WGS sequence"/>
</dbReference>
<dbReference type="InterPro" id="IPR042099">
    <property type="entry name" value="ANL_N_sf"/>
</dbReference>
<evidence type="ECO:0008006" key="3">
    <source>
        <dbReference type="Google" id="ProtNLM"/>
    </source>
</evidence>
<name>A0ABP6RQC7_9PSEU</name>
<gene>
    <name evidence="1" type="ORF">GCM10020366_08570</name>
</gene>
<reference evidence="2" key="1">
    <citation type="journal article" date="2019" name="Int. J. Syst. Evol. Microbiol.">
        <title>The Global Catalogue of Microorganisms (GCM) 10K type strain sequencing project: providing services to taxonomists for standard genome sequencing and annotation.</title>
        <authorList>
            <consortium name="The Broad Institute Genomics Platform"/>
            <consortium name="The Broad Institute Genome Sequencing Center for Infectious Disease"/>
            <person name="Wu L."/>
            <person name="Ma J."/>
        </authorList>
    </citation>
    <scope>NUCLEOTIDE SEQUENCE [LARGE SCALE GENOMIC DNA]</scope>
    <source>
        <strain evidence="2">JCM 9687</strain>
    </source>
</reference>
<evidence type="ECO:0000313" key="2">
    <source>
        <dbReference type="Proteomes" id="UP001500483"/>
    </source>
</evidence>
<evidence type="ECO:0000313" key="1">
    <source>
        <dbReference type="EMBL" id="GAA3353851.1"/>
    </source>
</evidence>
<sequence>MLPALISRVTCDDVASDGAELRRRAHGAARALAGVRRVAVDEPDPVHRLCWLLGAELAGAAALVVDPDWSRRDEVLADAAPEVVVSGAPEPGDPVARRGDERTWFYLPTTSGSSGAPKVLVRSRRSWSESFRALDVPLGPDDAVLVPAR</sequence>
<dbReference type="EMBL" id="BAAAYK010000024">
    <property type="protein sequence ID" value="GAA3353851.1"/>
    <property type="molecule type" value="Genomic_DNA"/>
</dbReference>